<evidence type="ECO:0000256" key="6">
    <source>
        <dbReference type="SAM" id="Phobius"/>
    </source>
</evidence>
<feature type="transmembrane region" description="Helical" evidence="6">
    <location>
        <begin position="216"/>
        <end position="239"/>
    </location>
</feature>
<evidence type="ECO:0000256" key="3">
    <source>
        <dbReference type="ARBA" id="ARBA00022692"/>
    </source>
</evidence>
<keyword evidence="3 6" id="KW-0812">Transmembrane</keyword>
<dbReference type="Pfam" id="PF01594">
    <property type="entry name" value="AI-2E_transport"/>
    <property type="match status" value="1"/>
</dbReference>
<keyword evidence="4 6" id="KW-1133">Transmembrane helix</keyword>
<evidence type="ECO:0000256" key="5">
    <source>
        <dbReference type="ARBA" id="ARBA00023136"/>
    </source>
</evidence>
<dbReference type="RefSeq" id="WP_243799980.1">
    <property type="nucleotide sequence ID" value="NZ_JALHAT010000016.1"/>
</dbReference>
<comment type="caution">
    <text evidence="7">The sequence shown here is derived from an EMBL/GenBank/DDBJ whole genome shotgun (WGS) entry which is preliminary data.</text>
</comment>
<evidence type="ECO:0000256" key="2">
    <source>
        <dbReference type="ARBA" id="ARBA00009773"/>
    </source>
</evidence>
<evidence type="ECO:0000256" key="4">
    <source>
        <dbReference type="ARBA" id="ARBA00022989"/>
    </source>
</evidence>
<comment type="subcellular location">
    <subcellularLocation>
        <location evidence="1">Membrane</location>
        <topology evidence="1">Multi-pass membrane protein</topology>
    </subcellularLocation>
</comment>
<proteinExistence type="inferred from homology"/>
<gene>
    <name evidence="7" type="ORF">MTR65_10715</name>
</gene>
<dbReference type="EMBL" id="JALHAT010000016">
    <property type="protein sequence ID" value="MCJ1961155.1"/>
    <property type="molecule type" value="Genomic_DNA"/>
</dbReference>
<name>A0ABT0AD88_9SPHN</name>
<keyword evidence="8" id="KW-1185">Reference proteome</keyword>
<feature type="transmembrane region" description="Helical" evidence="6">
    <location>
        <begin position="76"/>
        <end position="97"/>
    </location>
</feature>
<feature type="transmembrane region" description="Helical" evidence="6">
    <location>
        <begin position="306"/>
        <end position="339"/>
    </location>
</feature>
<sequence>MEGSAPARTEAPASPPAWTPARVAVAVVTILAVLGIALLLVRMVSFLLLVFAAIVLGVVFDAITRVICRHTPLGRGICLTLAVLLLLGVFAGAFYLFGAQLAAQFDMIRDSIPGAIARVEDLLDSLGMGETVRSALEQGREQISGVFSQAGGYVLTVGSTLTNLVLVVAGAVFLAANPDLYRRGFLKLIPKAAEPTAAEALDDVGMGLNGWMKGQIVSSIVVALLSWIGLELLGVPSAAGLGVMAGLLDVIPMLGPVIAGFPAVLLAFTVSPMTALWTLLLYLLVQQLQGNVLQPMIQKQAVNIPPAILLFAVLAAGMLFGFLGVLLASPLTITAFVLVQRIYVKTLLDKDVEIGPQEA</sequence>
<evidence type="ECO:0000313" key="8">
    <source>
        <dbReference type="Proteomes" id="UP001162802"/>
    </source>
</evidence>
<organism evidence="7 8">
    <name type="scientific">Novosphingobium mangrovi</name>
    <name type="common">ex Hu et al. 2023</name>
    <dbReference type="NCBI Taxonomy" id="2930094"/>
    <lineage>
        <taxon>Bacteria</taxon>
        <taxon>Pseudomonadati</taxon>
        <taxon>Pseudomonadota</taxon>
        <taxon>Alphaproteobacteria</taxon>
        <taxon>Sphingomonadales</taxon>
        <taxon>Sphingomonadaceae</taxon>
        <taxon>Novosphingobium</taxon>
    </lineage>
</organism>
<dbReference type="InterPro" id="IPR002549">
    <property type="entry name" value="AI-2E-like"/>
</dbReference>
<feature type="transmembrane region" description="Helical" evidence="6">
    <location>
        <begin position="153"/>
        <end position="176"/>
    </location>
</feature>
<feature type="transmembrane region" description="Helical" evidence="6">
    <location>
        <begin position="46"/>
        <end position="64"/>
    </location>
</feature>
<accession>A0ABT0AD88</accession>
<dbReference type="PANTHER" id="PTHR21716:SF62">
    <property type="entry name" value="TRANSPORT PROTEIN YDBI-RELATED"/>
    <property type="match status" value="1"/>
</dbReference>
<dbReference type="Proteomes" id="UP001162802">
    <property type="component" value="Unassembled WGS sequence"/>
</dbReference>
<evidence type="ECO:0000313" key="7">
    <source>
        <dbReference type="EMBL" id="MCJ1961155.1"/>
    </source>
</evidence>
<evidence type="ECO:0000256" key="1">
    <source>
        <dbReference type="ARBA" id="ARBA00004141"/>
    </source>
</evidence>
<protein>
    <submittedName>
        <fullName evidence="7">AI-2E family transporter</fullName>
    </submittedName>
</protein>
<feature type="transmembrane region" description="Helical" evidence="6">
    <location>
        <begin position="21"/>
        <end position="40"/>
    </location>
</feature>
<reference evidence="7" key="1">
    <citation type="submission" date="2022-03" db="EMBL/GenBank/DDBJ databases">
        <title>Identification of a novel bacterium isolated from mangrove sediments.</title>
        <authorList>
            <person name="Pan X."/>
        </authorList>
    </citation>
    <scope>NUCLEOTIDE SEQUENCE</scope>
    <source>
        <strain evidence="7">B2637</strain>
    </source>
</reference>
<keyword evidence="5 6" id="KW-0472">Membrane</keyword>
<comment type="similarity">
    <text evidence="2">Belongs to the autoinducer-2 exporter (AI-2E) (TC 2.A.86) family.</text>
</comment>
<feature type="transmembrane region" description="Helical" evidence="6">
    <location>
        <begin position="259"/>
        <end position="285"/>
    </location>
</feature>
<dbReference type="PANTHER" id="PTHR21716">
    <property type="entry name" value="TRANSMEMBRANE PROTEIN"/>
    <property type="match status" value="1"/>
</dbReference>